<feature type="region of interest" description="Disordered" evidence="1">
    <location>
        <begin position="587"/>
        <end position="621"/>
    </location>
</feature>
<keyword evidence="2" id="KW-0812">Transmembrane</keyword>
<evidence type="ECO:0000313" key="4">
    <source>
        <dbReference type="Proteomes" id="UP000275078"/>
    </source>
</evidence>
<evidence type="ECO:0000256" key="2">
    <source>
        <dbReference type="SAM" id="Phobius"/>
    </source>
</evidence>
<name>A0A3N4I945_ASCIM</name>
<sequence length="621" mass="70642">MPEPVNDTSVIRGKTIDNQEPEPLWKKYGVNFTSNPWVNDSRLMEEVKKKELCSGMAESLYWGNLDVSNDCFLSAKFFGAALNGQLSASFDSEGHEKYNLTGDFLRTTVKNGTFPKESCTNEEMHHWTFMMGKGQPEGFKHQLHRTAEICTRDFCKFVQWEGNADLVGKGMVAAFGIEASIVTLFTLAGVVGFIHSYLNRRRNPQRATSDARSLKEKRQSIAAFESLPVEPGKEHKRGRKNFRAALRGTITGFWEGTVMFSVSLGIASLIMFYNDGGSYTLFFSCIVSVFASSCVYVLWPLIDGVTRRRKTYNLLLLATTIQQFILYGFFQWYVQKKLNPKIDHGDRAGKSVEKDALWEEHCLFLINPVTFIERIITTTIVFAAIVSFKMMTVDYLRPLLIERCPGRYAFLRAPWIDLHREKMNLAWKAFVGLCGFGMMWGAFARMIQGKQRLMNLAGGENLAGENEWGFGQVVALLTWAPYSLEFLSIWKNGYRKGLQKRLPKDVVVTFFDKITRRSSKDPDAFESRPQVSNRDTIYMDRIFNTDSYAYRGAKATDHHIEHVAVPGSEAETTNMFEHSSIMLSPTSYDQFERRPESPTGSEREFNMASPGDAKYRPVSPI</sequence>
<feature type="compositionally biased region" description="Basic and acidic residues" evidence="1">
    <location>
        <begin position="590"/>
        <end position="605"/>
    </location>
</feature>
<feature type="transmembrane region" description="Helical" evidence="2">
    <location>
        <begin position="314"/>
        <end position="334"/>
    </location>
</feature>
<evidence type="ECO:0000256" key="1">
    <source>
        <dbReference type="SAM" id="MobiDB-lite"/>
    </source>
</evidence>
<feature type="transmembrane region" description="Helical" evidence="2">
    <location>
        <begin position="425"/>
        <end position="448"/>
    </location>
</feature>
<evidence type="ECO:0000313" key="3">
    <source>
        <dbReference type="EMBL" id="RPA80650.1"/>
    </source>
</evidence>
<reference evidence="3 4" key="1">
    <citation type="journal article" date="2018" name="Nat. Ecol. Evol.">
        <title>Pezizomycetes genomes reveal the molecular basis of ectomycorrhizal truffle lifestyle.</title>
        <authorList>
            <person name="Murat C."/>
            <person name="Payen T."/>
            <person name="Noel B."/>
            <person name="Kuo A."/>
            <person name="Morin E."/>
            <person name="Chen J."/>
            <person name="Kohler A."/>
            <person name="Krizsan K."/>
            <person name="Balestrini R."/>
            <person name="Da Silva C."/>
            <person name="Montanini B."/>
            <person name="Hainaut M."/>
            <person name="Levati E."/>
            <person name="Barry K.W."/>
            <person name="Belfiori B."/>
            <person name="Cichocki N."/>
            <person name="Clum A."/>
            <person name="Dockter R.B."/>
            <person name="Fauchery L."/>
            <person name="Guy J."/>
            <person name="Iotti M."/>
            <person name="Le Tacon F."/>
            <person name="Lindquist E.A."/>
            <person name="Lipzen A."/>
            <person name="Malagnac F."/>
            <person name="Mello A."/>
            <person name="Molinier V."/>
            <person name="Miyauchi S."/>
            <person name="Poulain J."/>
            <person name="Riccioni C."/>
            <person name="Rubini A."/>
            <person name="Sitrit Y."/>
            <person name="Splivallo R."/>
            <person name="Traeger S."/>
            <person name="Wang M."/>
            <person name="Zifcakova L."/>
            <person name="Wipf D."/>
            <person name="Zambonelli A."/>
            <person name="Paolocci F."/>
            <person name="Nowrousian M."/>
            <person name="Ottonello S."/>
            <person name="Baldrian P."/>
            <person name="Spatafora J.W."/>
            <person name="Henrissat B."/>
            <person name="Nagy L.G."/>
            <person name="Aury J.M."/>
            <person name="Wincker P."/>
            <person name="Grigoriev I.V."/>
            <person name="Bonfante P."/>
            <person name="Martin F.M."/>
        </authorList>
    </citation>
    <scope>NUCLEOTIDE SEQUENCE [LARGE SCALE GENOMIC DNA]</scope>
    <source>
        <strain evidence="3 4">RN42</strain>
    </source>
</reference>
<gene>
    <name evidence="3" type="ORF">BJ508DRAFT_415316</name>
</gene>
<keyword evidence="4" id="KW-1185">Reference proteome</keyword>
<feature type="transmembrane region" description="Helical" evidence="2">
    <location>
        <begin position="244"/>
        <end position="273"/>
    </location>
</feature>
<organism evidence="3 4">
    <name type="scientific">Ascobolus immersus RN42</name>
    <dbReference type="NCBI Taxonomy" id="1160509"/>
    <lineage>
        <taxon>Eukaryota</taxon>
        <taxon>Fungi</taxon>
        <taxon>Dikarya</taxon>
        <taxon>Ascomycota</taxon>
        <taxon>Pezizomycotina</taxon>
        <taxon>Pezizomycetes</taxon>
        <taxon>Pezizales</taxon>
        <taxon>Ascobolaceae</taxon>
        <taxon>Ascobolus</taxon>
    </lineage>
</organism>
<dbReference type="Proteomes" id="UP000275078">
    <property type="component" value="Unassembled WGS sequence"/>
</dbReference>
<accession>A0A3N4I945</accession>
<protein>
    <submittedName>
        <fullName evidence="3">Uncharacterized protein</fullName>
    </submittedName>
</protein>
<feature type="transmembrane region" description="Helical" evidence="2">
    <location>
        <begin position="364"/>
        <end position="388"/>
    </location>
</feature>
<keyword evidence="2" id="KW-1133">Transmembrane helix</keyword>
<proteinExistence type="predicted"/>
<feature type="transmembrane region" description="Helical" evidence="2">
    <location>
        <begin position="468"/>
        <end position="490"/>
    </location>
</feature>
<keyword evidence="2" id="KW-0472">Membrane</keyword>
<feature type="transmembrane region" description="Helical" evidence="2">
    <location>
        <begin position="279"/>
        <end position="302"/>
    </location>
</feature>
<feature type="transmembrane region" description="Helical" evidence="2">
    <location>
        <begin position="179"/>
        <end position="198"/>
    </location>
</feature>
<dbReference type="EMBL" id="ML119686">
    <property type="protein sequence ID" value="RPA80650.1"/>
    <property type="molecule type" value="Genomic_DNA"/>
</dbReference>
<dbReference type="STRING" id="1160509.A0A3N4I945"/>
<dbReference type="AlphaFoldDB" id="A0A3N4I945"/>
<dbReference type="OrthoDB" id="4582561at2759"/>